<gene>
    <name evidence="6" type="ORF">GCM10017621_33530</name>
</gene>
<dbReference type="Gene3D" id="3.90.76.10">
    <property type="entry name" value="Dipeptide-binding Protein, Domain 1"/>
    <property type="match status" value="1"/>
</dbReference>
<keyword evidence="3" id="KW-0813">Transport</keyword>
<evidence type="ECO:0000256" key="3">
    <source>
        <dbReference type="ARBA" id="ARBA00022448"/>
    </source>
</evidence>
<accession>A0A9W6MPP5</accession>
<evidence type="ECO:0000256" key="2">
    <source>
        <dbReference type="ARBA" id="ARBA00005695"/>
    </source>
</evidence>
<evidence type="ECO:0000259" key="5">
    <source>
        <dbReference type="Pfam" id="PF00496"/>
    </source>
</evidence>
<protein>
    <submittedName>
        <fullName evidence="6">ABC transporter permease</fullName>
    </submittedName>
</protein>
<dbReference type="InterPro" id="IPR000914">
    <property type="entry name" value="SBP_5_dom"/>
</dbReference>
<dbReference type="PIRSF" id="PIRSF002741">
    <property type="entry name" value="MppA"/>
    <property type="match status" value="1"/>
</dbReference>
<proteinExistence type="inferred from homology"/>
<dbReference type="Gene3D" id="3.40.190.10">
    <property type="entry name" value="Periplasmic binding protein-like II"/>
    <property type="match status" value="1"/>
</dbReference>
<dbReference type="Gene3D" id="3.10.105.10">
    <property type="entry name" value="Dipeptide-binding Protein, Domain 3"/>
    <property type="match status" value="1"/>
</dbReference>
<comment type="similarity">
    <text evidence="2">Belongs to the bacterial solute-binding protein 5 family.</text>
</comment>
<keyword evidence="7" id="KW-1185">Reference proteome</keyword>
<evidence type="ECO:0000256" key="1">
    <source>
        <dbReference type="ARBA" id="ARBA00004418"/>
    </source>
</evidence>
<dbReference type="PROSITE" id="PS51257">
    <property type="entry name" value="PROKAR_LIPOPROTEIN"/>
    <property type="match status" value="1"/>
</dbReference>
<sequence>MLNRRTLLAASLATGLAGCSRSAPPDGLLRVATTNLPDSLDPARGEFASAALAYKQLHAGLTEYAADGSVAPGLAESWTFREDGRRWYFHLRDGLTWSDGHPLTAEDVVWSARRLVDPAQSFAQLGDFFAIENARAVLAGEMLPEAMGVAALNERSVEFRLTNPLGLLPVLMREFYPFPRHVIERHGADWVRPENLVTAGAYTLTGESQLHLSMTRNPAYYDAARVAIPAIRLDAVQDAATRVRLFRAGDYDLADQPPANQIGFLRDRLGERFRSFDAPILRYLKLNHARAPLAAAETRRALSGAIDRAFIAGEFFAGTASPTRHVVPVIDPEAGAAGASPALEIGRPLQIRTTPGDNERIALAVADDWQRAGVETEIFVTYATDLYQAVDAGDYDVAVASFNRGLKADPFFMLDPFAPGGFADNFNWQDAEFAGAMARARRETDPAARALAYQQAEARLFEETAIIPLLHERAHWMVSDRVAGTRSDIQPMLWRELSLLPTELE</sequence>
<dbReference type="PANTHER" id="PTHR30290">
    <property type="entry name" value="PERIPLASMIC BINDING COMPONENT OF ABC TRANSPORTER"/>
    <property type="match status" value="1"/>
</dbReference>
<comment type="caution">
    <text evidence="6">The sequence shown here is derived from an EMBL/GenBank/DDBJ whole genome shotgun (WGS) entry which is preliminary data.</text>
</comment>
<evidence type="ECO:0000313" key="6">
    <source>
        <dbReference type="EMBL" id="GLK53845.1"/>
    </source>
</evidence>
<evidence type="ECO:0000256" key="4">
    <source>
        <dbReference type="ARBA" id="ARBA00022729"/>
    </source>
</evidence>
<dbReference type="GO" id="GO:0043190">
    <property type="term" value="C:ATP-binding cassette (ABC) transporter complex"/>
    <property type="evidence" value="ECO:0007669"/>
    <property type="project" value="InterPro"/>
</dbReference>
<dbReference type="InterPro" id="IPR039424">
    <property type="entry name" value="SBP_5"/>
</dbReference>
<dbReference type="CDD" id="cd08504">
    <property type="entry name" value="PBP2_OppA"/>
    <property type="match status" value="1"/>
</dbReference>
<reference evidence="6" key="2">
    <citation type="submission" date="2023-01" db="EMBL/GenBank/DDBJ databases">
        <authorList>
            <person name="Sun Q."/>
            <person name="Evtushenko L."/>
        </authorList>
    </citation>
    <scope>NUCLEOTIDE SEQUENCE</scope>
    <source>
        <strain evidence="6">VKM B-1513</strain>
    </source>
</reference>
<comment type="subcellular location">
    <subcellularLocation>
        <location evidence="1">Periplasm</location>
    </subcellularLocation>
</comment>
<dbReference type="SUPFAM" id="SSF53850">
    <property type="entry name" value="Periplasmic binding protein-like II"/>
    <property type="match status" value="1"/>
</dbReference>
<dbReference type="RefSeq" id="WP_271188183.1">
    <property type="nucleotide sequence ID" value="NZ_BSFE01000014.1"/>
</dbReference>
<dbReference type="GO" id="GO:0030288">
    <property type="term" value="C:outer membrane-bounded periplasmic space"/>
    <property type="evidence" value="ECO:0007669"/>
    <property type="project" value="UniProtKB-ARBA"/>
</dbReference>
<dbReference type="GO" id="GO:1904680">
    <property type="term" value="F:peptide transmembrane transporter activity"/>
    <property type="evidence" value="ECO:0007669"/>
    <property type="project" value="TreeGrafter"/>
</dbReference>
<dbReference type="Proteomes" id="UP001143486">
    <property type="component" value="Unassembled WGS sequence"/>
</dbReference>
<organism evidence="6 7">
    <name type="scientific">Maricaulis virginensis</name>
    <dbReference type="NCBI Taxonomy" id="144022"/>
    <lineage>
        <taxon>Bacteria</taxon>
        <taxon>Pseudomonadati</taxon>
        <taxon>Pseudomonadota</taxon>
        <taxon>Alphaproteobacteria</taxon>
        <taxon>Maricaulales</taxon>
        <taxon>Maricaulaceae</taxon>
        <taxon>Maricaulis</taxon>
    </lineage>
</organism>
<dbReference type="AlphaFoldDB" id="A0A9W6MPP5"/>
<evidence type="ECO:0000313" key="7">
    <source>
        <dbReference type="Proteomes" id="UP001143486"/>
    </source>
</evidence>
<keyword evidence="4" id="KW-0732">Signal</keyword>
<name>A0A9W6MPP5_9PROT</name>
<reference evidence="6" key="1">
    <citation type="journal article" date="2014" name="Int. J. Syst. Evol. Microbiol.">
        <title>Complete genome sequence of Corynebacterium casei LMG S-19264T (=DSM 44701T), isolated from a smear-ripened cheese.</title>
        <authorList>
            <consortium name="US DOE Joint Genome Institute (JGI-PGF)"/>
            <person name="Walter F."/>
            <person name="Albersmeier A."/>
            <person name="Kalinowski J."/>
            <person name="Ruckert C."/>
        </authorList>
    </citation>
    <scope>NUCLEOTIDE SEQUENCE</scope>
    <source>
        <strain evidence="6">VKM B-1513</strain>
    </source>
</reference>
<dbReference type="InterPro" id="IPR030678">
    <property type="entry name" value="Peptide/Ni-bd"/>
</dbReference>
<feature type="domain" description="Solute-binding protein family 5" evidence="5">
    <location>
        <begin position="70"/>
        <end position="418"/>
    </location>
</feature>
<dbReference type="EMBL" id="BSFE01000014">
    <property type="protein sequence ID" value="GLK53845.1"/>
    <property type="molecule type" value="Genomic_DNA"/>
</dbReference>
<dbReference type="GO" id="GO:0015833">
    <property type="term" value="P:peptide transport"/>
    <property type="evidence" value="ECO:0007669"/>
    <property type="project" value="TreeGrafter"/>
</dbReference>
<dbReference type="Pfam" id="PF00496">
    <property type="entry name" value="SBP_bac_5"/>
    <property type="match status" value="1"/>
</dbReference>
<dbReference type="PANTHER" id="PTHR30290:SF10">
    <property type="entry name" value="PERIPLASMIC OLIGOPEPTIDE-BINDING PROTEIN-RELATED"/>
    <property type="match status" value="1"/>
</dbReference>